<name>A0ABY2JZ41_9MICC</name>
<evidence type="ECO:0000259" key="1">
    <source>
        <dbReference type="Pfam" id="PF13399"/>
    </source>
</evidence>
<dbReference type="Pfam" id="PF13399">
    <property type="entry name" value="LytR_C"/>
    <property type="match status" value="1"/>
</dbReference>
<sequence>MVVYNATRVNKLAAGYADRLEKAGFTNVTAENWNGYGLSSSAVLYNQSSFKGTAEAVAKELGIPAYQTPNLKLNGVAAVMFK</sequence>
<protein>
    <submittedName>
        <fullName evidence="2">LytR family transcriptional regulator</fullName>
    </submittedName>
</protein>
<feature type="domain" description="LytR/CpsA/Psr regulator C-terminal" evidence="1">
    <location>
        <begin position="3"/>
        <end position="70"/>
    </location>
</feature>
<accession>A0ABY2JZ41</accession>
<evidence type="ECO:0000313" key="3">
    <source>
        <dbReference type="Proteomes" id="UP000297477"/>
    </source>
</evidence>
<dbReference type="Proteomes" id="UP000297477">
    <property type="component" value="Unassembled WGS sequence"/>
</dbReference>
<reference evidence="2 3" key="1">
    <citation type="submission" date="2019-03" db="EMBL/GenBank/DDBJ databases">
        <title>Reclassification of Micrococcus aloeverae and Micrococcus yunnanensis as later heterotypic synonyms of Micrococcus luteus.</title>
        <authorList>
            <person name="Huang C.-H."/>
        </authorList>
    </citation>
    <scope>NUCLEOTIDE SEQUENCE [LARGE SCALE GENOMIC DNA]</scope>
    <source>
        <strain evidence="2 3">BCRC 12151</strain>
    </source>
</reference>
<dbReference type="InterPro" id="IPR027381">
    <property type="entry name" value="LytR/CpsA/Psr_C"/>
</dbReference>
<proteinExistence type="predicted"/>
<organism evidence="2 3">
    <name type="scientific">Micrococcus lylae</name>
    <dbReference type="NCBI Taxonomy" id="1273"/>
    <lineage>
        <taxon>Bacteria</taxon>
        <taxon>Bacillati</taxon>
        <taxon>Actinomycetota</taxon>
        <taxon>Actinomycetes</taxon>
        <taxon>Micrococcales</taxon>
        <taxon>Micrococcaceae</taxon>
        <taxon>Micrococcus</taxon>
    </lineage>
</organism>
<dbReference type="Gene3D" id="3.30.70.2390">
    <property type="match status" value="1"/>
</dbReference>
<comment type="caution">
    <text evidence="2">The sequence shown here is derived from an EMBL/GenBank/DDBJ whole genome shotgun (WGS) entry which is preliminary data.</text>
</comment>
<keyword evidence="3" id="KW-1185">Reference proteome</keyword>
<evidence type="ECO:0000313" key="2">
    <source>
        <dbReference type="EMBL" id="TFH98399.1"/>
    </source>
</evidence>
<gene>
    <name evidence="2" type="ORF">E4A49_08960</name>
</gene>
<dbReference type="EMBL" id="SPKT01000018">
    <property type="protein sequence ID" value="TFH98399.1"/>
    <property type="molecule type" value="Genomic_DNA"/>
</dbReference>